<sequence length="263" mass="28768">MLFPALDEDDLNALADDIKEQGLLYPVVLDRSGRVIDGRNRLKACEIAGVEPAYTTYAGDDPDRYALSANVHRRNLTKGQIAMITAKACSLSEQSGRSPSEQSSRSLSEQLGISLGTVGKANVVLQHAPDLVDPVISGATGLNEAYAVAQENKAKANSAEVQLARLREEDPELADRVVEGDLTLAGARAERTERVEEDKRQRRVATRLLDEVVPPLAQARGTRTFSRYDPEYASGTPITRETIAHAMTALTEMDQVWQERDLP</sequence>
<dbReference type="AlphaFoldDB" id="A0A7X1J3Q5"/>
<protein>
    <submittedName>
        <fullName evidence="1">ParB N-terminal domain-containing protein</fullName>
    </submittedName>
</protein>
<dbReference type="GO" id="GO:0045881">
    <property type="term" value="P:positive regulation of sporulation resulting in formation of a cellular spore"/>
    <property type="evidence" value="ECO:0007669"/>
    <property type="project" value="TreeGrafter"/>
</dbReference>
<proteinExistence type="predicted"/>
<dbReference type="EMBL" id="JACMSF010000004">
    <property type="protein sequence ID" value="MBC2901137.1"/>
    <property type="molecule type" value="Genomic_DNA"/>
</dbReference>
<accession>A0A7X1J3Q5</accession>
<dbReference type="InterPro" id="IPR050336">
    <property type="entry name" value="Chromosome_partition/occlusion"/>
</dbReference>
<name>A0A7X1J3Q5_9ACTN</name>
<evidence type="ECO:0000313" key="2">
    <source>
        <dbReference type="Proteomes" id="UP000584670"/>
    </source>
</evidence>
<dbReference type="GO" id="GO:0005694">
    <property type="term" value="C:chromosome"/>
    <property type="evidence" value="ECO:0007669"/>
    <property type="project" value="TreeGrafter"/>
</dbReference>
<comment type="caution">
    <text evidence="1">The sequence shown here is derived from an EMBL/GenBank/DDBJ whole genome shotgun (WGS) entry which is preliminary data.</text>
</comment>
<dbReference type="SUPFAM" id="SSF110849">
    <property type="entry name" value="ParB/Sulfiredoxin"/>
    <property type="match status" value="1"/>
</dbReference>
<gene>
    <name evidence="1" type="ORF">H4N64_05875</name>
</gene>
<dbReference type="Proteomes" id="UP000584670">
    <property type="component" value="Unassembled WGS sequence"/>
</dbReference>
<dbReference type="RefSeq" id="WP_186281066.1">
    <property type="nucleotide sequence ID" value="NZ_JACMSF010000004.1"/>
</dbReference>
<organism evidence="1 2">
    <name type="scientific">Streptomyces cupreus</name>
    <dbReference type="NCBI Taxonomy" id="2759956"/>
    <lineage>
        <taxon>Bacteria</taxon>
        <taxon>Bacillati</taxon>
        <taxon>Actinomycetota</taxon>
        <taxon>Actinomycetes</taxon>
        <taxon>Kitasatosporales</taxon>
        <taxon>Streptomycetaceae</taxon>
        <taxon>Streptomyces</taxon>
    </lineage>
</organism>
<keyword evidence="2" id="KW-1185">Reference proteome</keyword>
<dbReference type="PANTHER" id="PTHR33375:SF1">
    <property type="entry name" value="CHROMOSOME-PARTITIONING PROTEIN PARB-RELATED"/>
    <property type="match status" value="1"/>
</dbReference>
<reference evidence="1 2" key="1">
    <citation type="submission" date="2020-08" db="EMBL/GenBank/DDBJ databases">
        <title>Streptomyces sp. PSKA01 genome sequencing and assembly.</title>
        <authorList>
            <person name="Mandal S."/>
            <person name="Maiti P.K."/>
            <person name="Das P."/>
        </authorList>
    </citation>
    <scope>NUCLEOTIDE SEQUENCE [LARGE SCALE GENOMIC DNA]</scope>
    <source>
        <strain evidence="1 2">PSKA01</strain>
    </source>
</reference>
<dbReference type="PANTHER" id="PTHR33375">
    <property type="entry name" value="CHROMOSOME-PARTITIONING PROTEIN PARB-RELATED"/>
    <property type="match status" value="1"/>
</dbReference>
<evidence type="ECO:0000313" key="1">
    <source>
        <dbReference type="EMBL" id="MBC2901137.1"/>
    </source>
</evidence>
<dbReference type="InterPro" id="IPR036086">
    <property type="entry name" value="ParB/Sulfiredoxin_sf"/>
</dbReference>
<dbReference type="GO" id="GO:0007059">
    <property type="term" value="P:chromosome segregation"/>
    <property type="evidence" value="ECO:0007669"/>
    <property type="project" value="TreeGrafter"/>
</dbReference>
<dbReference type="Gene3D" id="3.90.1530.30">
    <property type="match status" value="1"/>
</dbReference>